<dbReference type="AlphaFoldDB" id="A0AAD7UJX0"/>
<keyword evidence="3" id="KW-1185">Reference proteome</keyword>
<protein>
    <submittedName>
        <fullName evidence="2">Uncharacterized protein</fullName>
    </submittedName>
</protein>
<dbReference type="PANTHER" id="PTHR39444:SF3">
    <property type="entry name" value="SITE-SPECIFIC DNA-METHYLTRANSFERASE (ADENINE-SPECIFIC)"/>
    <property type="match status" value="1"/>
</dbReference>
<comment type="caution">
    <text evidence="2">The sequence shown here is derived from an EMBL/GenBank/DDBJ whole genome shotgun (WGS) entry which is preliminary data.</text>
</comment>
<dbReference type="EMBL" id="JAQMWT010000178">
    <property type="protein sequence ID" value="KAJ8608242.1"/>
    <property type="molecule type" value="Genomic_DNA"/>
</dbReference>
<dbReference type="PANTHER" id="PTHR39444">
    <property type="entry name" value="SITE-SPECIFIC DNA-METHYLTRANSFERASE (ADENINE-SPECIFIC)"/>
    <property type="match status" value="1"/>
</dbReference>
<feature type="region of interest" description="Disordered" evidence="1">
    <location>
        <begin position="207"/>
        <end position="231"/>
    </location>
</feature>
<proteinExistence type="predicted"/>
<reference evidence="2" key="1">
    <citation type="submission" date="2023-01" db="EMBL/GenBank/DDBJ databases">
        <title>Metagenome sequencing of chrysophaentin producing Chrysophaeum taylorii.</title>
        <authorList>
            <person name="Davison J."/>
            <person name="Bewley C."/>
        </authorList>
    </citation>
    <scope>NUCLEOTIDE SEQUENCE</scope>
    <source>
        <strain evidence="2">NIES-1699</strain>
    </source>
</reference>
<dbReference type="Proteomes" id="UP001230188">
    <property type="component" value="Unassembled WGS sequence"/>
</dbReference>
<evidence type="ECO:0000256" key="1">
    <source>
        <dbReference type="SAM" id="MobiDB-lite"/>
    </source>
</evidence>
<sequence length="231" mass="26034">MKKRKRSSETAIELSARYPFPTTYGDHFETPRRAYADLAGVLRCAAVERGVSPAAFRIYDPFYCEGACVAHLASLGFHDVQNPCEDFYASEAWRGIVDFDLLCSNPPYSGDHKEKILNFALACGRPWALLLPAYVVEKSYFPQCGAFFLKPRRDYAFDHPHGAGSDEAPFVAIWVVHLGPRTDHLYATLRSPFKLRDLPALVATKAVRGTKRPSPRQRNRRRHQTAGLMCV</sequence>
<accession>A0AAD7UJX0</accession>
<name>A0AAD7UJX0_9STRA</name>
<organism evidence="2 3">
    <name type="scientific">Chrysophaeum taylorii</name>
    <dbReference type="NCBI Taxonomy" id="2483200"/>
    <lineage>
        <taxon>Eukaryota</taxon>
        <taxon>Sar</taxon>
        <taxon>Stramenopiles</taxon>
        <taxon>Ochrophyta</taxon>
        <taxon>Pelagophyceae</taxon>
        <taxon>Pelagomonadales</taxon>
        <taxon>Pelagomonadaceae</taxon>
        <taxon>Chrysophaeum</taxon>
    </lineage>
</organism>
<evidence type="ECO:0000313" key="3">
    <source>
        <dbReference type="Proteomes" id="UP001230188"/>
    </source>
</evidence>
<feature type="compositionally biased region" description="Basic residues" evidence="1">
    <location>
        <begin position="208"/>
        <end position="224"/>
    </location>
</feature>
<gene>
    <name evidence="2" type="ORF">CTAYLR_009484</name>
</gene>
<evidence type="ECO:0000313" key="2">
    <source>
        <dbReference type="EMBL" id="KAJ8608242.1"/>
    </source>
</evidence>